<dbReference type="PROSITE" id="PS50156">
    <property type="entry name" value="SSD"/>
    <property type="match status" value="1"/>
</dbReference>
<name>A0AA45HHK2_9BACT</name>
<accession>A0AA45HHK2</accession>
<dbReference type="GO" id="GO:0005886">
    <property type="term" value="C:plasma membrane"/>
    <property type="evidence" value="ECO:0007669"/>
    <property type="project" value="UniProtKB-SubCell"/>
</dbReference>
<keyword evidence="5 6" id="KW-0472">Membrane</keyword>
<keyword evidence="2" id="KW-1003">Cell membrane</keyword>
<feature type="transmembrane region" description="Helical" evidence="6">
    <location>
        <begin position="762"/>
        <end position="782"/>
    </location>
</feature>
<evidence type="ECO:0000256" key="4">
    <source>
        <dbReference type="ARBA" id="ARBA00022989"/>
    </source>
</evidence>
<evidence type="ECO:0000259" key="7">
    <source>
        <dbReference type="PROSITE" id="PS50156"/>
    </source>
</evidence>
<dbReference type="Proteomes" id="UP000245921">
    <property type="component" value="Unassembled WGS sequence"/>
</dbReference>
<evidence type="ECO:0000256" key="1">
    <source>
        <dbReference type="ARBA" id="ARBA00004651"/>
    </source>
</evidence>
<keyword evidence="4 6" id="KW-1133">Transmembrane helix</keyword>
<dbReference type="EMBL" id="QGGI01000024">
    <property type="protein sequence ID" value="PWJ87397.1"/>
    <property type="molecule type" value="Genomic_DNA"/>
</dbReference>
<comment type="caution">
    <text evidence="8">The sequence shown here is derived from an EMBL/GenBank/DDBJ whole genome shotgun (WGS) entry which is preliminary data.</text>
</comment>
<feature type="transmembrane region" description="Helical" evidence="6">
    <location>
        <begin position="733"/>
        <end position="750"/>
    </location>
</feature>
<feature type="transmembrane region" description="Helical" evidence="6">
    <location>
        <begin position="648"/>
        <end position="666"/>
    </location>
</feature>
<keyword evidence="3 6" id="KW-0812">Transmembrane</keyword>
<evidence type="ECO:0000313" key="8">
    <source>
        <dbReference type="EMBL" id="PWJ87397.1"/>
    </source>
</evidence>
<reference evidence="8 9" key="1">
    <citation type="submission" date="2018-05" db="EMBL/GenBank/DDBJ databases">
        <title>Genomic Encyclopedia of Type Strains, Phase IV (KMG-IV): sequencing the most valuable type-strain genomes for metagenomic binning, comparative biology and taxonomic classification.</title>
        <authorList>
            <person name="Goeker M."/>
        </authorList>
    </citation>
    <scope>NUCLEOTIDE SEQUENCE [LARGE SCALE GENOMIC DNA]</scope>
    <source>
        <strain evidence="8 9">DSM 24906</strain>
    </source>
</reference>
<feature type="transmembrane region" description="Helical" evidence="6">
    <location>
        <begin position="673"/>
        <end position="694"/>
    </location>
</feature>
<feature type="transmembrane region" description="Helical" evidence="6">
    <location>
        <begin position="300"/>
        <end position="324"/>
    </location>
</feature>
<dbReference type="PANTHER" id="PTHR33406">
    <property type="entry name" value="MEMBRANE PROTEIN MJ1562-RELATED"/>
    <property type="match status" value="1"/>
</dbReference>
<gene>
    <name evidence="8" type="ORF">C7380_1248</name>
</gene>
<feature type="domain" description="SSD" evidence="7">
    <location>
        <begin position="273"/>
        <end position="398"/>
    </location>
</feature>
<dbReference type="RefSeq" id="WP_109606273.1">
    <property type="nucleotide sequence ID" value="NZ_QGGI01000024.1"/>
</dbReference>
<dbReference type="InterPro" id="IPR050545">
    <property type="entry name" value="Mycobact_MmpL"/>
</dbReference>
<dbReference type="Pfam" id="PF03176">
    <property type="entry name" value="MMPL"/>
    <property type="match status" value="1"/>
</dbReference>
<evidence type="ECO:0000256" key="5">
    <source>
        <dbReference type="ARBA" id="ARBA00023136"/>
    </source>
</evidence>
<feature type="transmembrane region" description="Helical" evidence="6">
    <location>
        <begin position="700"/>
        <end position="721"/>
    </location>
</feature>
<dbReference type="PANTHER" id="PTHR33406:SF13">
    <property type="entry name" value="MEMBRANE PROTEIN YDFJ"/>
    <property type="match status" value="1"/>
</dbReference>
<dbReference type="InterPro" id="IPR000731">
    <property type="entry name" value="SSD"/>
</dbReference>
<feature type="transmembrane region" description="Helical" evidence="6">
    <location>
        <begin position="273"/>
        <end position="294"/>
    </location>
</feature>
<sequence>MNKNFYEKMTNFVIKNSKIIIIIVAVLTAISSFLATKIGIDSDLLKIIPQDSPIIQEYNYEQKELSSSDIMITSFFLNENSDPEKIALDFYDFMQNEPTFNNFTETDLSFLLSFGLVYLGDTDILETISSSINDFFEAAKSANPYDFKTIEYLNTAIENVYQLESNLSNNNATTEISSYYALSPDKKVMIMGSTFTKPVTDLDYASYIVQKIKKQSDQLEKKYDIEIGLTNAYVTQYESNKAISNDFSKTTILSVILIITVFIIAFGSIYTTIVVFVSLIISMVMTMGVSQLLFTNLNIITTFVIAITLGLGIDYGIHIVTVLINEYKNRNDFEQALFITYKNTFIPLLFGVLTTVVVFLSLTLMGLPAFTEMGLMSSYGLLIFFFMMVFFVPAVIYLIRDKIKVSNFIIYINRLFKKLGYRIPKHGNVISYIIIPIIVVLIGFGIMNIINFSYTPPGMISEKSESIIVGEKISEAFGTNTFKSTKYIMRIDENFDKISADLLSTGLVDKVESLPDMIKSQIGNFSDLKSKINEYSQIVKNPIVVSLLKKYNMYNNSLDLINIASKSKDLYQFSLNISEILPETVKSNFIFEKNNEKYMILNVYTSIELWKDNGIKLLFDELNPESQERVVGLSKAMFKIMTMVKQKFIIPMIVSFASIWLLTLISRKKIGEAFEAFVGLFAASAASFGIGYFFGIETTFVTLMTFPLVFGIGADGFIHLFHSIDEDKIHYWHTLKSVTLSFLTSALTFGSFQISEGDFLKAFAWTMVFGIVLTWIFTVVLIPSFRRKSIIGEWNKKNNNKRN</sequence>
<feature type="transmembrane region" description="Helical" evidence="6">
    <location>
        <begin position="379"/>
        <end position="399"/>
    </location>
</feature>
<evidence type="ECO:0000256" key="3">
    <source>
        <dbReference type="ARBA" id="ARBA00022692"/>
    </source>
</evidence>
<feature type="transmembrane region" description="Helical" evidence="6">
    <location>
        <begin position="247"/>
        <end position="266"/>
    </location>
</feature>
<organism evidence="8 9">
    <name type="scientific">Oceanotoga teriensis</name>
    <dbReference type="NCBI Taxonomy" id="515440"/>
    <lineage>
        <taxon>Bacteria</taxon>
        <taxon>Thermotogati</taxon>
        <taxon>Thermotogota</taxon>
        <taxon>Thermotogae</taxon>
        <taxon>Petrotogales</taxon>
        <taxon>Petrotogaceae</taxon>
        <taxon>Oceanotoga</taxon>
    </lineage>
</organism>
<dbReference type="Gene3D" id="1.20.1640.10">
    <property type="entry name" value="Multidrug efflux transporter AcrB transmembrane domain"/>
    <property type="match status" value="2"/>
</dbReference>
<feature type="transmembrane region" description="Helical" evidence="6">
    <location>
        <begin position="429"/>
        <end position="450"/>
    </location>
</feature>
<evidence type="ECO:0000256" key="6">
    <source>
        <dbReference type="SAM" id="Phobius"/>
    </source>
</evidence>
<protein>
    <recommendedName>
        <fullName evidence="7">SSD domain-containing protein</fullName>
    </recommendedName>
</protein>
<proteinExistence type="predicted"/>
<dbReference type="InterPro" id="IPR004869">
    <property type="entry name" value="MMPL_dom"/>
</dbReference>
<comment type="subcellular location">
    <subcellularLocation>
        <location evidence="1">Cell membrane</location>
        <topology evidence="1">Multi-pass membrane protein</topology>
    </subcellularLocation>
</comment>
<evidence type="ECO:0000256" key="2">
    <source>
        <dbReference type="ARBA" id="ARBA00022475"/>
    </source>
</evidence>
<keyword evidence="9" id="KW-1185">Reference proteome</keyword>
<evidence type="ECO:0000313" key="9">
    <source>
        <dbReference type="Proteomes" id="UP000245921"/>
    </source>
</evidence>
<dbReference type="SUPFAM" id="SSF82866">
    <property type="entry name" value="Multidrug efflux transporter AcrB transmembrane domain"/>
    <property type="match status" value="2"/>
</dbReference>
<feature type="transmembrane region" description="Helical" evidence="6">
    <location>
        <begin position="345"/>
        <end position="367"/>
    </location>
</feature>
<dbReference type="AlphaFoldDB" id="A0AA45HHK2"/>